<keyword evidence="2" id="KW-1185">Reference proteome</keyword>
<name>A0ABD5W8M2_9EURY</name>
<reference evidence="1 2" key="1">
    <citation type="journal article" date="2019" name="Int. J. Syst. Evol. Microbiol.">
        <title>The Global Catalogue of Microorganisms (GCM) 10K type strain sequencing project: providing services to taxonomists for standard genome sequencing and annotation.</title>
        <authorList>
            <consortium name="The Broad Institute Genomics Platform"/>
            <consortium name="The Broad Institute Genome Sequencing Center for Infectious Disease"/>
            <person name="Wu L."/>
            <person name="Ma J."/>
        </authorList>
    </citation>
    <scope>NUCLEOTIDE SEQUENCE [LARGE SCALE GENOMIC DNA]</scope>
    <source>
        <strain evidence="1 2">DT31</strain>
    </source>
</reference>
<evidence type="ECO:0008006" key="3">
    <source>
        <dbReference type="Google" id="ProtNLM"/>
    </source>
</evidence>
<dbReference type="RefSeq" id="WP_284031421.1">
    <property type="nucleotide sequence ID" value="NZ_CP126154.1"/>
</dbReference>
<dbReference type="Proteomes" id="UP001596461">
    <property type="component" value="Unassembled WGS sequence"/>
</dbReference>
<sequence length="688" mass="74676">MNVETTDEGIRAVDAAKNAVTVETTGWTPVPTGPSLDDALGALDVDGPHSPEEVVSGAVEELGFPPAFAPVRDVDTGEVFDLGTDTGPLSIPDGSYVLRVKSRVHAYVRFDGPATVEKPRYERLRLSFPDRAVVTVGFSTSLRDETDVVTVPETPAGVAAALSAFPAGHRTATADRSFATMRGPPPRVEFGESVSVPASVREERRDAEAVVVVPDDLRHLFVVASLAHYLGARVVTEAGADPRIETPEATHSLPPFPAFQDAVGSLLERVFHLDCVVREAGPHGSGLTAAAVVDELGLDADWLYAATPAERFEAYRGVAFESVADRFPEWHLSMSVDPRYEYVPTLSHVLANIPHVRLAESTALPESEWLDTSLEDFYRAGPGDTASVDLVRPDLGPGRTHGWLADGVPIDAFKTLPEAYENRAAYRDADGEAITVVAVLNDGDMREEHDEVADHYRRRAEALNLDVSLHEHLTVEELASVFETGTDLVHYVGHCERDGLRCADGYLSASSLSASNAQTFFLNACGSYHEGIELIRKGSVAGGVTFNEVLDSQAATVGTMFARLMVNGYCIERALDKSRRRIMTGKDYAVVGDGTHVLTQSDDIVGSDIELERIDDDRLSVKVFMGAPWITGSHFRTYIQEGERTHLIGSTVEYEADESTVREFLSIADRPVLFDGSLRWSDSVADLL</sequence>
<gene>
    <name evidence="1" type="ORF">ACFQL9_02335</name>
</gene>
<dbReference type="AlphaFoldDB" id="A0ABD5W8M2"/>
<protein>
    <recommendedName>
        <fullName evidence="3">CHAT domain-containing protein</fullName>
    </recommendedName>
</protein>
<dbReference type="GeneID" id="81126316"/>
<evidence type="ECO:0000313" key="1">
    <source>
        <dbReference type="EMBL" id="MFC7068465.1"/>
    </source>
</evidence>
<organism evidence="1 2">
    <name type="scientific">Halobaculum lipolyticum</name>
    <dbReference type="NCBI Taxonomy" id="3032001"/>
    <lineage>
        <taxon>Archaea</taxon>
        <taxon>Methanobacteriati</taxon>
        <taxon>Methanobacteriota</taxon>
        <taxon>Stenosarchaea group</taxon>
        <taxon>Halobacteria</taxon>
        <taxon>Halobacteriales</taxon>
        <taxon>Haloferacaceae</taxon>
        <taxon>Halobaculum</taxon>
    </lineage>
</organism>
<comment type="caution">
    <text evidence="1">The sequence shown here is derived from an EMBL/GenBank/DDBJ whole genome shotgun (WGS) entry which is preliminary data.</text>
</comment>
<proteinExistence type="predicted"/>
<evidence type="ECO:0000313" key="2">
    <source>
        <dbReference type="Proteomes" id="UP001596461"/>
    </source>
</evidence>
<accession>A0ABD5W8M2</accession>
<dbReference type="EMBL" id="JBHTAH010000001">
    <property type="protein sequence ID" value="MFC7068465.1"/>
    <property type="molecule type" value="Genomic_DNA"/>
</dbReference>